<dbReference type="SUPFAM" id="SSF53850">
    <property type="entry name" value="Periplasmic binding protein-like II"/>
    <property type="match status" value="1"/>
</dbReference>
<keyword evidence="8 9" id="KW-0472">Membrane</keyword>
<name>A0A0F9AY39_9ZZZZ</name>
<keyword evidence="3" id="KW-0813">Transport</keyword>
<keyword evidence="7 9" id="KW-1133">Transmembrane helix</keyword>
<evidence type="ECO:0000256" key="7">
    <source>
        <dbReference type="ARBA" id="ARBA00022989"/>
    </source>
</evidence>
<dbReference type="GO" id="GO:0016020">
    <property type="term" value="C:membrane"/>
    <property type="evidence" value="ECO:0007669"/>
    <property type="project" value="UniProtKB-SubCell"/>
</dbReference>
<keyword evidence="4" id="KW-1003">Cell membrane</keyword>
<evidence type="ECO:0000256" key="2">
    <source>
        <dbReference type="ARBA" id="ARBA00004308"/>
    </source>
</evidence>
<dbReference type="SUPFAM" id="SSF161098">
    <property type="entry name" value="MetI-like"/>
    <property type="match status" value="1"/>
</dbReference>
<dbReference type="PANTHER" id="PTHR30024:SF43">
    <property type="entry name" value="BLL4572 PROTEIN"/>
    <property type="match status" value="1"/>
</dbReference>
<sequence length="262" mass="29138">MNLVHLLLPIPIWLRYNKGSPVKVIAWNHTNGSALTVGPRSNIQSFADLGKKQIAVPYWYSKHNVILQLGLRKHGLKPVIKPQNAKLAVDEVNLFILPPPEMPVALAGNKIDGYIVAEPFNALAEEKLKAKIMRFTGDIWKSHPCCTVVMNTNPDWIKMAKNQGASDSQLLFKVVFPASVPYIITGVRLSLGVAWIILVPAEMLGTSSGLGYLINDARDTMSYDNLMAVVIAIGIIGFCIDSLFQVIKRKFEWKPRKNMFMG</sequence>
<dbReference type="GO" id="GO:0012505">
    <property type="term" value="C:endomembrane system"/>
    <property type="evidence" value="ECO:0007669"/>
    <property type="project" value="UniProtKB-SubCell"/>
</dbReference>
<comment type="caution">
    <text evidence="11">The sequence shown here is derived from an EMBL/GenBank/DDBJ whole genome shotgun (WGS) entry which is preliminary data.</text>
</comment>
<feature type="domain" description="ABC transmembrane type-1" evidence="10">
    <location>
        <begin position="149"/>
        <end position="250"/>
    </location>
</feature>
<dbReference type="InterPro" id="IPR035906">
    <property type="entry name" value="MetI-like_sf"/>
</dbReference>
<evidence type="ECO:0000256" key="9">
    <source>
        <dbReference type="SAM" id="Phobius"/>
    </source>
</evidence>
<dbReference type="InterPro" id="IPR000515">
    <property type="entry name" value="MetI-like"/>
</dbReference>
<dbReference type="EMBL" id="LAZR01040413">
    <property type="protein sequence ID" value="KKL14554.1"/>
    <property type="molecule type" value="Genomic_DNA"/>
</dbReference>
<evidence type="ECO:0000256" key="1">
    <source>
        <dbReference type="ARBA" id="ARBA00004141"/>
    </source>
</evidence>
<evidence type="ECO:0000256" key="3">
    <source>
        <dbReference type="ARBA" id="ARBA00022448"/>
    </source>
</evidence>
<dbReference type="Gene3D" id="1.10.3720.10">
    <property type="entry name" value="MetI-like"/>
    <property type="match status" value="1"/>
</dbReference>
<organism evidence="11">
    <name type="scientific">marine sediment metagenome</name>
    <dbReference type="NCBI Taxonomy" id="412755"/>
    <lineage>
        <taxon>unclassified sequences</taxon>
        <taxon>metagenomes</taxon>
        <taxon>ecological metagenomes</taxon>
    </lineage>
</organism>
<dbReference type="PANTHER" id="PTHR30024">
    <property type="entry name" value="ALIPHATIC SULFONATES-BINDING PROTEIN-RELATED"/>
    <property type="match status" value="1"/>
</dbReference>
<feature type="transmembrane region" description="Helical" evidence="9">
    <location>
        <begin position="193"/>
        <end position="214"/>
    </location>
</feature>
<evidence type="ECO:0000313" key="11">
    <source>
        <dbReference type="EMBL" id="KKL14554.1"/>
    </source>
</evidence>
<dbReference type="CDD" id="cd13553">
    <property type="entry name" value="PBP2_NrtA_CpmA_like"/>
    <property type="match status" value="1"/>
</dbReference>
<protein>
    <recommendedName>
        <fullName evidence="10">ABC transmembrane type-1 domain-containing protein</fullName>
    </recommendedName>
</protein>
<proteinExistence type="predicted"/>
<evidence type="ECO:0000256" key="6">
    <source>
        <dbReference type="ARBA" id="ARBA00022692"/>
    </source>
</evidence>
<comment type="subcellular location">
    <subcellularLocation>
        <location evidence="2">Endomembrane system</location>
    </subcellularLocation>
    <subcellularLocation>
        <location evidence="1">Membrane</location>
        <topology evidence="1">Multi-pass membrane protein</topology>
    </subcellularLocation>
</comment>
<keyword evidence="5" id="KW-0997">Cell inner membrane</keyword>
<feature type="transmembrane region" description="Helical" evidence="9">
    <location>
        <begin position="226"/>
        <end position="247"/>
    </location>
</feature>
<dbReference type="AlphaFoldDB" id="A0A0F9AY39"/>
<gene>
    <name evidence="11" type="ORF">LCGC14_2514490</name>
</gene>
<evidence type="ECO:0000256" key="5">
    <source>
        <dbReference type="ARBA" id="ARBA00022519"/>
    </source>
</evidence>
<dbReference type="InterPro" id="IPR044527">
    <property type="entry name" value="NrtA/CpmA_ABC-bd_dom"/>
</dbReference>
<dbReference type="GO" id="GO:0055085">
    <property type="term" value="P:transmembrane transport"/>
    <property type="evidence" value="ECO:0007669"/>
    <property type="project" value="InterPro"/>
</dbReference>
<evidence type="ECO:0000259" key="10">
    <source>
        <dbReference type="Pfam" id="PF00528"/>
    </source>
</evidence>
<evidence type="ECO:0000256" key="8">
    <source>
        <dbReference type="ARBA" id="ARBA00023136"/>
    </source>
</evidence>
<keyword evidence="6 9" id="KW-0812">Transmembrane</keyword>
<reference evidence="11" key="1">
    <citation type="journal article" date="2015" name="Nature">
        <title>Complex archaea that bridge the gap between prokaryotes and eukaryotes.</title>
        <authorList>
            <person name="Spang A."/>
            <person name="Saw J.H."/>
            <person name="Jorgensen S.L."/>
            <person name="Zaremba-Niedzwiedzka K."/>
            <person name="Martijn J."/>
            <person name="Lind A.E."/>
            <person name="van Eijk R."/>
            <person name="Schleper C."/>
            <person name="Guy L."/>
            <person name="Ettema T.J."/>
        </authorList>
    </citation>
    <scope>NUCLEOTIDE SEQUENCE</scope>
</reference>
<evidence type="ECO:0000256" key="4">
    <source>
        <dbReference type="ARBA" id="ARBA00022475"/>
    </source>
</evidence>
<dbReference type="Pfam" id="PF00528">
    <property type="entry name" value="BPD_transp_1"/>
    <property type="match status" value="1"/>
</dbReference>
<dbReference type="CDD" id="cd06261">
    <property type="entry name" value="TM_PBP2"/>
    <property type="match status" value="1"/>
</dbReference>
<accession>A0A0F9AY39</accession>
<dbReference type="Gene3D" id="3.40.190.10">
    <property type="entry name" value="Periplasmic binding protein-like II"/>
    <property type="match status" value="1"/>
</dbReference>